<reference evidence="9 10" key="1">
    <citation type="submission" date="2022-05" db="EMBL/GenBank/DDBJ databases">
        <authorList>
            <person name="Zhou X."/>
            <person name="Li K."/>
            <person name="Man Y."/>
        </authorList>
    </citation>
    <scope>NUCLEOTIDE SEQUENCE [LARGE SCALE GENOMIC DNA]</scope>
    <source>
        <strain evidence="9 10">MS405</strain>
    </source>
</reference>
<dbReference type="EMBL" id="CP097289">
    <property type="protein sequence ID" value="UQT53628.1"/>
    <property type="molecule type" value="Genomic_DNA"/>
</dbReference>
<evidence type="ECO:0000313" key="10">
    <source>
        <dbReference type="Proteomes" id="UP000829992"/>
    </source>
</evidence>
<keyword evidence="4" id="KW-0067">ATP-binding</keyword>
<evidence type="ECO:0000256" key="5">
    <source>
        <dbReference type="ARBA" id="ARBA00032897"/>
    </source>
</evidence>
<name>A0ABY4PKP3_9ACTN</name>
<dbReference type="InterPro" id="IPR010488">
    <property type="entry name" value="Zeta_toxin_domain"/>
</dbReference>
<evidence type="ECO:0000256" key="7">
    <source>
        <dbReference type="SAM" id="MobiDB-lite"/>
    </source>
</evidence>
<evidence type="ECO:0000256" key="2">
    <source>
        <dbReference type="ARBA" id="ARBA00011963"/>
    </source>
</evidence>
<evidence type="ECO:0000256" key="3">
    <source>
        <dbReference type="ARBA" id="ARBA00022741"/>
    </source>
</evidence>
<dbReference type="RefSeq" id="WP_249585126.1">
    <property type="nucleotide sequence ID" value="NZ_BAAAQL010000039.1"/>
</dbReference>
<dbReference type="Pfam" id="PF06414">
    <property type="entry name" value="Zeta_toxin"/>
    <property type="match status" value="1"/>
</dbReference>
<feature type="compositionally biased region" description="Basic and acidic residues" evidence="7">
    <location>
        <begin position="84"/>
        <end position="96"/>
    </location>
</feature>
<feature type="domain" description="Zeta toxin" evidence="8">
    <location>
        <begin position="45"/>
        <end position="87"/>
    </location>
</feature>
<evidence type="ECO:0000256" key="1">
    <source>
        <dbReference type="ARBA" id="ARBA00009104"/>
    </source>
</evidence>
<feature type="region of interest" description="Disordered" evidence="7">
    <location>
        <begin position="81"/>
        <end position="160"/>
    </location>
</feature>
<organism evidence="9 10">
    <name type="scientific">Streptomyces durmitorensis</name>
    <dbReference type="NCBI Taxonomy" id="319947"/>
    <lineage>
        <taxon>Bacteria</taxon>
        <taxon>Bacillati</taxon>
        <taxon>Actinomycetota</taxon>
        <taxon>Actinomycetes</taxon>
        <taxon>Kitasatosporales</taxon>
        <taxon>Streptomycetaceae</taxon>
        <taxon>Streptomyces</taxon>
    </lineage>
</organism>
<comment type="similarity">
    <text evidence="1">Belongs to the zeta toxin family.</text>
</comment>
<sequence>MSCTGCRTDAQEVKRPTRPRYAGRSASDDGPGSDPSRTPRRRRNAAPQDRPVVVFVAGQPGAGKTRLANVLHLVLNGRGGAVTVDRDAGPAVDAHRTAAPTTDGPRTRRGSAHAPGRAALVASQPPRARLVPLCDPPPRPILPSPPLPRPRPRRREPASSRWLLPFGRQLLHAGRVRRHCRAGEPGDQMVQRAAARPAPLRHALVAGICSIVVHNNRHPSSHSLNGLEARRPPGCR</sequence>
<evidence type="ECO:0000256" key="6">
    <source>
        <dbReference type="ARBA" id="ARBA00048178"/>
    </source>
</evidence>
<accession>A0ABY4PKP3</accession>
<feature type="compositionally biased region" description="Pro residues" evidence="7">
    <location>
        <begin position="134"/>
        <end position="149"/>
    </location>
</feature>
<feature type="compositionally biased region" description="Low complexity" evidence="7">
    <location>
        <begin position="22"/>
        <end position="36"/>
    </location>
</feature>
<dbReference type="InterPro" id="IPR027417">
    <property type="entry name" value="P-loop_NTPase"/>
</dbReference>
<gene>
    <name evidence="9" type="ORF">M4V62_00205</name>
</gene>
<comment type="catalytic activity">
    <reaction evidence="6">
        <text>UDP-N-acetyl-alpha-D-glucosamine + ATP = UDP-N-acetyl-alpha-D-glucosamine 3'-phosphate + ADP + H(+)</text>
        <dbReference type="Rhea" id="RHEA:32671"/>
        <dbReference type="ChEBI" id="CHEBI:15378"/>
        <dbReference type="ChEBI" id="CHEBI:30616"/>
        <dbReference type="ChEBI" id="CHEBI:57705"/>
        <dbReference type="ChEBI" id="CHEBI:64353"/>
        <dbReference type="ChEBI" id="CHEBI:456216"/>
        <dbReference type="EC" id="2.7.1.176"/>
    </reaction>
</comment>
<keyword evidence="10" id="KW-1185">Reference proteome</keyword>
<dbReference type="EC" id="2.7.1.176" evidence="2"/>
<dbReference type="SUPFAM" id="SSF52540">
    <property type="entry name" value="P-loop containing nucleoside triphosphate hydrolases"/>
    <property type="match status" value="1"/>
</dbReference>
<protein>
    <recommendedName>
        <fullName evidence="5">UDP-N-acetylglucosamine kinase</fullName>
        <ecNumber evidence="2">2.7.1.176</ecNumber>
    </recommendedName>
    <alternativeName>
        <fullName evidence="5">UDP-N-acetylglucosamine kinase</fullName>
    </alternativeName>
</protein>
<evidence type="ECO:0000313" key="9">
    <source>
        <dbReference type="EMBL" id="UQT53628.1"/>
    </source>
</evidence>
<dbReference type="Proteomes" id="UP000829992">
    <property type="component" value="Chromosome"/>
</dbReference>
<dbReference type="Gene3D" id="3.40.50.300">
    <property type="entry name" value="P-loop containing nucleotide triphosphate hydrolases"/>
    <property type="match status" value="1"/>
</dbReference>
<evidence type="ECO:0000259" key="8">
    <source>
        <dbReference type="Pfam" id="PF06414"/>
    </source>
</evidence>
<feature type="region of interest" description="Disordered" evidence="7">
    <location>
        <begin position="1"/>
        <end position="50"/>
    </location>
</feature>
<proteinExistence type="inferred from homology"/>
<keyword evidence="3" id="KW-0547">Nucleotide-binding</keyword>
<evidence type="ECO:0000256" key="4">
    <source>
        <dbReference type="ARBA" id="ARBA00022840"/>
    </source>
</evidence>